<evidence type="ECO:0000313" key="2">
    <source>
        <dbReference type="EMBL" id="CAD6251899.1"/>
    </source>
</evidence>
<keyword evidence="3" id="KW-1185">Reference proteome</keyword>
<evidence type="ECO:0000313" key="3">
    <source>
        <dbReference type="Proteomes" id="UP000604825"/>
    </source>
</evidence>
<dbReference type="Proteomes" id="UP000604825">
    <property type="component" value="Unassembled WGS sequence"/>
</dbReference>
<sequence>MTRAEGTSKQILLSLLVPYLYLLSEIHSLELSLISLPLRSDHELLSGMSIRLDGASRWRLGDSSAVVHKASISGSNTLVCYVEGVDLVLLGEPQVEAYVVVLEDCTAPQSSGADHLGKVKLATTTDRLLLSPVRVFVLPSSQAMPSPLFSTPHSRCSAPSDHFSSPPSPRFPGSSNVS</sequence>
<name>A0A811Q8R5_9POAL</name>
<organism evidence="2 3">
    <name type="scientific">Miscanthus lutarioriparius</name>
    <dbReference type="NCBI Taxonomy" id="422564"/>
    <lineage>
        <taxon>Eukaryota</taxon>
        <taxon>Viridiplantae</taxon>
        <taxon>Streptophyta</taxon>
        <taxon>Embryophyta</taxon>
        <taxon>Tracheophyta</taxon>
        <taxon>Spermatophyta</taxon>
        <taxon>Magnoliopsida</taxon>
        <taxon>Liliopsida</taxon>
        <taxon>Poales</taxon>
        <taxon>Poaceae</taxon>
        <taxon>PACMAD clade</taxon>
        <taxon>Panicoideae</taxon>
        <taxon>Andropogonodae</taxon>
        <taxon>Andropogoneae</taxon>
        <taxon>Saccharinae</taxon>
        <taxon>Miscanthus</taxon>
    </lineage>
</organism>
<dbReference type="EMBL" id="CAJGYO010000008">
    <property type="protein sequence ID" value="CAD6251899.1"/>
    <property type="molecule type" value="Genomic_DNA"/>
</dbReference>
<accession>A0A811Q8R5</accession>
<gene>
    <name evidence="2" type="ORF">NCGR_LOCUS35632</name>
</gene>
<reference evidence="2" key="1">
    <citation type="submission" date="2020-10" db="EMBL/GenBank/DDBJ databases">
        <authorList>
            <person name="Han B."/>
            <person name="Lu T."/>
            <person name="Zhao Q."/>
            <person name="Huang X."/>
            <person name="Zhao Y."/>
        </authorList>
    </citation>
    <scope>NUCLEOTIDE SEQUENCE</scope>
</reference>
<feature type="compositionally biased region" description="Low complexity" evidence="1">
    <location>
        <begin position="157"/>
        <end position="178"/>
    </location>
</feature>
<comment type="caution">
    <text evidence="2">The sequence shown here is derived from an EMBL/GenBank/DDBJ whole genome shotgun (WGS) entry which is preliminary data.</text>
</comment>
<feature type="region of interest" description="Disordered" evidence="1">
    <location>
        <begin position="148"/>
        <end position="178"/>
    </location>
</feature>
<proteinExistence type="predicted"/>
<evidence type="ECO:0000256" key="1">
    <source>
        <dbReference type="SAM" id="MobiDB-lite"/>
    </source>
</evidence>
<dbReference type="AlphaFoldDB" id="A0A811Q8R5"/>
<protein>
    <submittedName>
        <fullName evidence="2">Uncharacterized protein</fullName>
    </submittedName>
</protein>